<gene>
    <name evidence="1" type="ORF">RCZ15_23440</name>
    <name evidence="2" type="ORF">RCZ16_25000</name>
</gene>
<dbReference type="Proteomes" id="UP001208692">
    <property type="component" value="Unassembled WGS sequence"/>
</dbReference>
<dbReference type="RefSeq" id="WP_264847271.1">
    <property type="nucleotide sequence ID" value="NZ_BPMA01000045.1"/>
</dbReference>
<dbReference type="AlphaFoldDB" id="A0AAV5AVT2"/>
<dbReference type="EMBL" id="BQKB01000065">
    <property type="protein sequence ID" value="GJM54184.1"/>
    <property type="molecule type" value="Genomic_DNA"/>
</dbReference>
<evidence type="ECO:0000313" key="4">
    <source>
        <dbReference type="Proteomes" id="UP001208692"/>
    </source>
</evidence>
<evidence type="ECO:0000313" key="3">
    <source>
        <dbReference type="Proteomes" id="UP001207736"/>
    </source>
</evidence>
<accession>A0AAV5AVT2</accession>
<name>A0AAV5AVT2_9FLAO</name>
<keyword evidence="4" id="KW-1185">Reference proteome</keyword>
<dbReference type="EMBL" id="BQKA01000051">
    <property type="protein sequence ID" value="GJM51371.1"/>
    <property type="molecule type" value="Genomic_DNA"/>
</dbReference>
<evidence type="ECO:0000313" key="2">
    <source>
        <dbReference type="EMBL" id="GJM54184.1"/>
    </source>
</evidence>
<protein>
    <recommendedName>
        <fullName evidence="5">Lipoprotein</fullName>
    </recommendedName>
</protein>
<reference evidence="1 4" key="1">
    <citation type="submission" date="2021-11" db="EMBL/GenBank/DDBJ databases">
        <title>Draft genome sequence of Capnocytophaga sp. strain KC07075 isolated from cat oral cavity.</title>
        <authorList>
            <person name="Suzuki M."/>
            <person name="Imaoka K."/>
            <person name="Kimura M."/>
            <person name="Morikawa S."/>
            <person name="Maeda K."/>
        </authorList>
    </citation>
    <scope>NUCLEOTIDE SEQUENCE</scope>
    <source>
        <strain evidence="1">KC07075</strain>
        <strain evidence="2 4">KC07079</strain>
    </source>
</reference>
<dbReference type="Proteomes" id="UP001207736">
    <property type="component" value="Unassembled WGS sequence"/>
</dbReference>
<evidence type="ECO:0000313" key="1">
    <source>
        <dbReference type="EMBL" id="GJM51371.1"/>
    </source>
</evidence>
<evidence type="ECO:0008006" key="5">
    <source>
        <dbReference type="Google" id="ProtNLM"/>
    </source>
</evidence>
<sequence length="186" mass="22113">MDRKSILIVTLLGLLCNSCIYYNLYFNRNYYRTETTRPRPILPRFRLAKPEPYRLKAEDQIDTTVIYIAKTKVFKDIVFLRFFGNGRVASGFLEEDSLEYNKPKRCVAGYYRMRSPTEFELQKFLAYSTTHASYEYYRGVVRGDTLFIHFDPPRKKPFSEIKINNKKGYSFYVKQKVDTLIGKPDW</sequence>
<comment type="caution">
    <text evidence="1">The sequence shown here is derived from an EMBL/GenBank/DDBJ whole genome shotgun (WGS) entry which is preliminary data.</text>
</comment>
<organism evidence="1 3">
    <name type="scientific">Capnocytophaga catalasegens</name>
    <dbReference type="NCBI Taxonomy" id="1004260"/>
    <lineage>
        <taxon>Bacteria</taxon>
        <taxon>Pseudomonadati</taxon>
        <taxon>Bacteroidota</taxon>
        <taxon>Flavobacteriia</taxon>
        <taxon>Flavobacteriales</taxon>
        <taxon>Flavobacteriaceae</taxon>
        <taxon>Capnocytophaga</taxon>
    </lineage>
</organism>
<proteinExistence type="predicted"/>